<comment type="caution">
    <text evidence="14">The sequence shown here is derived from an EMBL/GenBank/DDBJ whole genome shotgun (WGS) entry which is preliminary data.</text>
</comment>
<feature type="compositionally biased region" description="Low complexity" evidence="12">
    <location>
        <begin position="552"/>
        <end position="577"/>
    </location>
</feature>
<evidence type="ECO:0000256" key="12">
    <source>
        <dbReference type="SAM" id="MobiDB-lite"/>
    </source>
</evidence>
<evidence type="ECO:0000256" key="11">
    <source>
        <dbReference type="ARBA" id="ARBA00032954"/>
    </source>
</evidence>
<evidence type="ECO:0000256" key="3">
    <source>
        <dbReference type="ARBA" id="ARBA00022448"/>
    </source>
</evidence>
<dbReference type="EMBL" id="WHWC01000300">
    <property type="protein sequence ID" value="KAG8362792.1"/>
    <property type="molecule type" value="Genomic_DNA"/>
</dbReference>
<dbReference type="GO" id="GO:0045259">
    <property type="term" value="C:proton-transporting ATP synthase complex"/>
    <property type="evidence" value="ECO:0007669"/>
    <property type="project" value="UniProtKB-KW"/>
</dbReference>
<reference evidence="14" key="1">
    <citation type="submission" date="2019-10" db="EMBL/GenBank/DDBJ databases">
        <authorList>
            <person name="Zhang R."/>
            <person name="Pan Y."/>
            <person name="Wang J."/>
            <person name="Ma R."/>
            <person name="Yu S."/>
        </authorList>
    </citation>
    <scope>NUCLEOTIDE SEQUENCE</scope>
    <source>
        <strain evidence="14">LA-IB0</strain>
        <tissue evidence="14">Leaf</tissue>
    </source>
</reference>
<evidence type="ECO:0000256" key="10">
    <source>
        <dbReference type="ARBA" id="ARBA00023310"/>
    </source>
</evidence>
<keyword evidence="8" id="KW-0406">Ion transport</keyword>
<evidence type="ECO:0000256" key="5">
    <source>
        <dbReference type="ARBA" id="ARBA00022692"/>
    </source>
</evidence>
<evidence type="ECO:0000256" key="2">
    <source>
        <dbReference type="ARBA" id="ARBA00006810"/>
    </source>
</evidence>
<sequence length="996" mass="111035">MGSCPVSIKEEEAKTKSLLSASSLYSYPSPSFRDNLPLPCFPCSNMRKGEIEVAKVSAIQPWFKPLKRKLLSLRLKRCGLIVGDFRRVTPTFFQFLDNRSRIMLAAGANPIFAHTSLLGCLEVESEASNERFFPRPSAIESAAVAGQDLQTLHRQFLDSSTCKRIAILSHLLNYDIKATPTTGDSRYISSNIRVRDEKDRPFVRGWWRIEEQAEFRLSLTDYGPTIKIDHHFLSDQKMEFLCPSLPCLSVKPLKLEERFSTFNRCTRKRIGGPHLAGLSRFQTCPQHHFYSGPISPYIKQKGILPSSKVLLTTATTAAFFTSTSMIGLSRQVQEALASGRITIARPGGILYRMLIHQVYPLSLTSVAFPEGAASVKTLPTINREGAETDLNEGRKKGSHPSATTLAGNESRNGSVSLFHCLYARLHKERKPLSFIGGLYLSLGEVASKVSSCSSRIGFCPAYVRAKLIGAWDFLKRVQGSDVKVASLYNTRPKQCPKMPMPFLVGPRRFPTSLSSFLEEEAELVFSQSIHMENKSPRIFLFDEASLNSSSDTSCRTPSQSQSTTTITDYSQQSSSSSHGIFEDHPGLNPTSERVVELQAEIGDRFVETVKSAGDEALFPEREDYVAAVEQLHGESNNIEFLQSLADDLGQNGAGGQTYQEGIQMWLNFLNSNSPLEQFSILPLIPMKIGNLYFSFTNPSLFMLLTLSLVLLFVHFVTKKGGGNSVPNAWQSLVELIYDFVPNLCYEWIISTGYCGSPPGHFTFAAMQLVEINLAEGFGKPSGAEAASSLRTAYGGVKIERKGDDEADRLVRMYLSFFSLYKVITLAKSVNDGLFSSIVEAHPKDVARSIREYAASLGVTFPELLRPYVPDISSSPLHVGIVWEPTWKALPSHGARWMKAYRLLWGRSSRKKPWKSASVLWSPEVFVPFSPDCDDKVMDQLKIGSTLSKNLLDLIMGPSTLPYCPSIMTMVDWVRWLKGADLRLNSYWEALPYDCYR</sequence>
<protein>
    <recommendedName>
        <fullName evidence="11">F-ATPase protein 6</fullName>
    </recommendedName>
</protein>
<keyword evidence="7 13" id="KW-1133">Transmembrane helix</keyword>
<evidence type="ECO:0000256" key="8">
    <source>
        <dbReference type="ARBA" id="ARBA00023065"/>
    </source>
</evidence>
<gene>
    <name evidence="14" type="ORF">BUALT_BualtUnG0045200</name>
</gene>
<feature type="region of interest" description="Disordered" evidence="12">
    <location>
        <begin position="547"/>
        <end position="588"/>
    </location>
</feature>
<evidence type="ECO:0000313" key="15">
    <source>
        <dbReference type="Proteomes" id="UP000826271"/>
    </source>
</evidence>
<dbReference type="Proteomes" id="UP000826271">
    <property type="component" value="Unassembled WGS sequence"/>
</dbReference>
<keyword evidence="10" id="KW-0066">ATP synthesis</keyword>
<dbReference type="PANTHER" id="PTHR11410:SF0">
    <property type="entry name" value="ATP SYNTHASE SUBUNIT A"/>
    <property type="match status" value="1"/>
</dbReference>
<dbReference type="GO" id="GO:0046933">
    <property type="term" value="F:proton-transporting ATP synthase activity, rotational mechanism"/>
    <property type="evidence" value="ECO:0007669"/>
    <property type="project" value="TreeGrafter"/>
</dbReference>
<dbReference type="PANTHER" id="PTHR11410">
    <property type="entry name" value="ATP SYNTHASE SUBUNIT A"/>
    <property type="match status" value="1"/>
</dbReference>
<keyword evidence="6" id="KW-0375">Hydrogen ion transport</keyword>
<keyword evidence="3" id="KW-0813">Transport</keyword>
<comment type="subcellular location">
    <subcellularLocation>
        <location evidence="1">Membrane</location>
        <topology evidence="1">Multi-pass membrane protein</topology>
    </subcellularLocation>
</comment>
<keyword evidence="15" id="KW-1185">Reference proteome</keyword>
<evidence type="ECO:0000256" key="7">
    <source>
        <dbReference type="ARBA" id="ARBA00022989"/>
    </source>
</evidence>
<evidence type="ECO:0000256" key="4">
    <source>
        <dbReference type="ARBA" id="ARBA00022547"/>
    </source>
</evidence>
<feature type="transmembrane region" description="Helical" evidence="13">
    <location>
        <begin position="691"/>
        <end position="713"/>
    </location>
</feature>
<evidence type="ECO:0000256" key="1">
    <source>
        <dbReference type="ARBA" id="ARBA00004141"/>
    </source>
</evidence>
<evidence type="ECO:0000256" key="13">
    <source>
        <dbReference type="SAM" id="Phobius"/>
    </source>
</evidence>
<name>A0AAV6W6A6_9LAMI</name>
<keyword evidence="5 13" id="KW-0812">Transmembrane</keyword>
<evidence type="ECO:0000256" key="9">
    <source>
        <dbReference type="ARBA" id="ARBA00023136"/>
    </source>
</evidence>
<dbReference type="InterPro" id="IPR045083">
    <property type="entry name" value="ATP_synth_F0_asu_bact/mt"/>
</dbReference>
<organism evidence="14 15">
    <name type="scientific">Buddleja alternifolia</name>
    <dbReference type="NCBI Taxonomy" id="168488"/>
    <lineage>
        <taxon>Eukaryota</taxon>
        <taxon>Viridiplantae</taxon>
        <taxon>Streptophyta</taxon>
        <taxon>Embryophyta</taxon>
        <taxon>Tracheophyta</taxon>
        <taxon>Spermatophyta</taxon>
        <taxon>Magnoliopsida</taxon>
        <taxon>eudicotyledons</taxon>
        <taxon>Gunneridae</taxon>
        <taxon>Pentapetalae</taxon>
        <taxon>asterids</taxon>
        <taxon>lamiids</taxon>
        <taxon>Lamiales</taxon>
        <taxon>Scrophulariaceae</taxon>
        <taxon>Buddlejeae</taxon>
        <taxon>Buddleja</taxon>
    </lineage>
</organism>
<accession>A0AAV6W6A6</accession>
<keyword evidence="9 13" id="KW-0472">Membrane</keyword>
<feature type="region of interest" description="Disordered" evidence="12">
    <location>
        <begin position="385"/>
        <end position="408"/>
    </location>
</feature>
<keyword evidence="4" id="KW-0138">CF(0)</keyword>
<comment type="similarity">
    <text evidence="2">Belongs to the ATPase A chain family.</text>
</comment>
<proteinExistence type="inferred from homology"/>
<evidence type="ECO:0000313" key="14">
    <source>
        <dbReference type="EMBL" id="KAG8362792.1"/>
    </source>
</evidence>
<dbReference type="AlphaFoldDB" id="A0AAV6W6A6"/>
<evidence type="ECO:0000256" key="6">
    <source>
        <dbReference type="ARBA" id="ARBA00022781"/>
    </source>
</evidence>